<dbReference type="Proteomes" id="UP000002195">
    <property type="component" value="Unassembled WGS sequence"/>
</dbReference>
<dbReference type="PaxDb" id="44689-DDB0204985"/>
<feature type="transmembrane region" description="Helical" evidence="1">
    <location>
        <begin position="160"/>
        <end position="186"/>
    </location>
</feature>
<evidence type="ECO:0000313" key="2">
    <source>
        <dbReference type="EMBL" id="EAL66001.1"/>
    </source>
</evidence>
<keyword evidence="3" id="KW-1185">Reference proteome</keyword>
<dbReference type="PhylomeDB" id="Q54RY1"/>
<dbReference type="KEGG" id="ddi:DDB_G0282843"/>
<dbReference type="HOGENOM" id="CLU_822376_0_0_1"/>
<keyword evidence="1" id="KW-0812">Transmembrane</keyword>
<feature type="transmembrane region" description="Helical" evidence="1">
    <location>
        <begin position="238"/>
        <end position="260"/>
    </location>
</feature>
<feature type="transmembrane region" description="Helical" evidence="1">
    <location>
        <begin position="12"/>
        <end position="33"/>
    </location>
</feature>
<feature type="transmembrane region" description="Helical" evidence="1">
    <location>
        <begin position="53"/>
        <end position="75"/>
    </location>
</feature>
<feature type="transmembrane region" description="Helical" evidence="1">
    <location>
        <begin position="207"/>
        <end position="226"/>
    </location>
</feature>
<sequence>MELTGNESINKLIYSYIGIRLLSYLFFFILNCFQTIMEGKLMREKKNKIVTRFFIFFSISLFCFFRIISTCMFYWRPDDFQVGTVTFIFFTLGTASVFSQWVFILHFWLLIMYSFFVSEDVRINRLKPINYSTAFIIFALFLYITFMCIGGMLMDLKFGQAVGFLCLLVIYSIMVIGFGSALLNNLQKHKKNTPFQHYKDMIFKTKILLITLILTFSLTFIEEFLFQFKYELTFQNKLLNNFITMCIDTSQMIVVMFVLANGKFRNYILFKHVKTTSYNSDKSNSFDSMWSKYNRRKSLFPSNLELSGGTLSLSMDTSIEMDNVTFSINSNNIENSSTQNESNSKNVITSPSVYDISSLYNGENLGENETETSTAIILNLTNQNEDNNL</sequence>
<dbReference type="PANTHER" id="PTHR31494">
    <property type="entry name" value="THH1_TOM1_TOM3 DOMAIN-CONTAINING PROTEIN-RELATED-RELATED"/>
    <property type="match status" value="1"/>
</dbReference>
<dbReference type="RefSeq" id="XP_639356.1">
    <property type="nucleotide sequence ID" value="XM_634264.1"/>
</dbReference>
<evidence type="ECO:0000313" key="3">
    <source>
        <dbReference type="Proteomes" id="UP000002195"/>
    </source>
</evidence>
<keyword evidence="1" id="KW-1133">Transmembrane helix</keyword>
<dbReference type="InParanoid" id="Q54RY1"/>
<evidence type="ECO:0000256" key="1">
    <source>
        <dbReference type="SAM" id="Phobius"/>
    </source>
</evidence>
<name>Q54RY1_DICDI</name>
<feature type="transmembrane region" description="Helical" evidence="1">
    <location>
        <begin position="129"/>
        <end position="154"/>
    </location>
</feature>
<dbReference type="eggNOG" id="ENOG502RF2N">
    <property type="taxonomic scope" value="Eukaryota"/>
</dbReference>
<reference evidence="2 3" key="1">
    <citation type="journal article" date="2005" name="Nature">
        <title>The genome of the social amoeba Dictyostelium discoideum.</title>
        <authorList>
            <consortium name="The Dictyostelium discoideum Sequencing Consortium"/>
            <person name="Eichinger L."/>
            <person name="Pachebat J.A."/>
            <person name="Glockner G."/>
            <person name="Rajandream M.A."/>
            <person name="Sucgang R."/>
            <person name="Berriman M."/>
            <person name="Song J."/>
            <person name="Olsen R."/>
            <person name="Szafranski K."/>
            <person name="Xu Q."/>
            <person name="Tunggal B."/>
            <person name="Kummerfeld S."/>
            <person name="Madera M."/>
            <person name="Konfortov B.A."/>
            <person name="Rivero F."/>
            <person name="Bankier A.T."/>
            <person name="Lehmann R."/>
            <person name="Hamlin N."/>
            <person name="Davies R."/>
            <person name="Gaudet P."/>
            <person name="Fey P."/>
            <person name="Pilcher K."/>
            <person name="Chen G."/>
            <person name="Saunders D."/>
            <person name="Sodergren E."/>
            <person name="Davis P."/>
            <person name="Kerhornou A."/>
            <person name="Nie X."/>
            <person name="Hall N."/>
            <person name="Anjard C."/>
            <person name="Hemphill L."/>
            <person name="Bason N."/>
            <person name="Farbrother P."/>
            <person name="Desany B."/>
            <person name="Just E."/>
            <person name="Morio T."/>
            <person name="Rost R."/>
            <person name="Churcher C."/>
            <person name="Cooper J."/>
            <person name="Haydock S."/>
            <person name="van Driessche N."/>
            <person name="Cronin A."/>
            <person name="Goodhead I."/>
            <person name="Muzny D."/>
            <person name="Mourier T."/>
            <person name="Pain A."/>
            <person name="Lu M."/>
            <person name="Harper D."/>
            <person name="Lindsay R."/>
            <person name="Hauser H."/>
            <person name="James K."/>
            <person name="Quiles M."/>
            <person name="Madan Babu M."/>
            <person name="Saito T."/>
            <person name="Buchrieser C."/>
            <person name="Wardroper A."/>
            <person name="Felder M."/>
            <person name="Thangavelu M."/>
            <person name="Johnson D."/>
            <person name="Knights A."/>
            <person name="Loulseged H."/>
            <person name="Mungall K."/>
            <person name="Oliver K."/>
            <person name="Price C."/>
            <person name="Quail M.A."/>
            <person name="Urushihara H."/>
            <person name="Hernandez J."/>
            <person name="Rabbinowitsch E."/>
            <person name="Steffen D."/>
            <person name="Sanders M."/>
            <person name="Ma J."/>
            <person name="Kohara Y."/>
            <person name="Sharp S."/>
            <person name="Simmonds M."/>
            <person name="Spiegler S."/>
            <person name="Tivey A."/>
            <person name="Sugano S."/>
            <person name="White B."/>
            <person name="Walker D."/>
            <person name="Woodward J."/>
            <person name="Winckler T."/>
            <person name="Tanaka Y."/>
            <person name="Shaulsky G."/>
            <person name="Schleicher M."/>
            <person name="Weinstock G."/>
            <person name="Rosenthal A."/>
            <person name="Cox E.C."/>
            <person name="Chisholm R.L."/>
            <person name="Gibbs R."/>
            <person name="Loomis W.F."/>
            <person name="Platzer M."/>
            <person name="Kay R.R."/>
            <person name="Williams J."/>
            <person name="Dear P.H."/>
            <person name="Noegel A.A."/>
            <person name="Barrell B."/>
            <person name="Kuspa A."/>
        </authorList>
    </citation>
    <scope>NUCLEOTIDE SEQUENCE [LARGE SCALE GENOMIC DNA]</scope>
    <source>
        <strain evidence="2 3">AX4</strain>
    </source>
</reference>
<dbReference type="EMBL" id="AAFI02000047">
    <property type="protein sequence ID" value="EAL66001.1"/>
    <property type="molecule type" value="Genomic_DNA"/>
</dbReference>
<feature type="transmembrane region" description="Helical" evidence="1">
    <location>
        <begin position="87"/>
        <end position="117"/>
    </location>
</feature>
<gene>
    <name evidence="2" type="ORF">DDB_G0282843</name>
</gene>
<dbReference type="AlphaFoldDB" id="Q54RY1"/>
<dbReference type="VEuPathDB" id="AmoebaDB:DDB_G0282843"/>
<dbReference type="GeneID" id="8623796"/>
<proteinExistence type="predicted"/>
<keyword evidence="1" id="KW-0472">Membrane</keyword>
<protein>
    <recommendedName>
        <fullName evidence="4">THH1/TOM1/TOM3 domain-containing protein</fullName>
    </recommendedName>
</protein>
<accession>Q54RY1</accession>
<dbReference type="FunCoup" id="Q54RY1">
    <property type="interactions" value="4"/>
</dbReference>
<dbReference type="dictyBase" id="DDB_G0282843"/>
<dbReference type="PANTHER" id="PTHR31494:SF4">
    <property type="entry name" value="THH1_TOM1_TOM3 DOMAIN-CONTAINING PROTEIN-RELATED"/>
    <property type="match status" value="1"/>
</dbReference>
<evidence type="ECO:0008006" key="4">
    <source>
        <dbReference type="Google" id="ProtNLM"/>
    </source>
</evidence>
<organism evidence="2 3">
    <name type="scientific">Dictyostelium discoideum</name>
    <name type="common">Social amoeba</name>
    <dbReference type="NCBI Taxonomy" id="44689"/>
    <lineage>
        <taxon>Eukaryota</taxon>
        <taxon>Amoebozoa</taxon>
        <taxon>Evosea</taxon>
        <taxon>Eumycetozoa</taxon>
        <taxon>Dictyostelia</taxon>
        <taxon>Dictyosteliales</taxon>
        <taxon>Dictyosteliaceae</taxon>
        <taxon>Dictyostelium</taxon>
    </lineage>
</organism>
<comment type="caution">
    <text evidence="2">The sequence shown here is derived from an EMBL/GenBank/DDBJ whole genome shotgun (WGS) entry which is preliminary data.</text>
</comment>